<keyword evidence="1" id="KW-1133">Transmembrane helix</keyword>
<protein>
    <submittedName>
        <fullName evidence="3">Histidine kinase</fullName>
    </submittedName>
</protein>
<reference evidence="3 4" key="1">
    <citation type="journal article" date="2022" name="Genome Biol. Evol.">
        <title>Host diet, physiology and behaviors set the stage for Lachnospiraceae cladogenesis.</title>
        <authorList>
            <person name="Vera-Ponce De Leon A."/>
            <person name="Schneider M."/>
            <person name="Jahnes B.C."/>
            <person name="Sadowski V."/>
            <person name="Camuy-Velez L.A."/>
            <person name="Duan J."/>
            <person name="Sabree Z.L."/>
        </authorList>
    </citation>
    <scope>NUCLEOTIDE SEQUENCE [LARGE SCALE GENOMIC DNA]</scope>
    <source>
        <strain evidence="3 4">PAL113</strain>
    </source>
</reference>
<dbReference type="RefSeq" id="WP_262067145.1">
    <property type="nucleotide sequence ID" value="NZ_JAMXOD010000024.1"/>
</dbReference>
<dbReference type="SMART" id="SM00387">
    <property type="entry name" value="HATPase_c"/>
    <property type="match status" value="1"/>
</dbReference>
<gene>
    <name evidence="3" type="ORF">NK125_13260</name>
</gene>
<keyword evidence="3" id="KW-0418">Kinase</keyword>
<evidence type="ECO:0000256" key="1">
    <source>
        <dbReference type="SAM" id="Phobius"/>
    </source>
</evidence>
<evidence type="ECO:0000313" key="3">
    <source>
        <dbReference type="EMBL" id="MCP1103370.1"/>
    </source>
</evidence>
<dbReference type="EMBL" id="JAMZFW010000024">
    <property type="protein sequence ID" value="MCP1103370.1"/>
    <property type="molecule type" value="Genomic_DNA"/>
</dbReference>
<feature type="transmembrane region" description="Helical" evidence="1">
    <location>
        <begin position="12"/>
        <end position="31"/>
    </location>
</feature>
<dbReference type="InterPro" id="IPR036890">
    <property type="entry name" value="HATPase_C_sf"/>
</dbReference>
<proteinExistence type="predicted"/>
<feature type="transmembrane region" description="Helical" evidence="1">
    <location>
        <begin position="37"/>
        <end position="56"/>
    </location>
</feature>
<dbReference type="PANTHER" id="PTHR34220:SF7">
    <property type="entry name" value="SENSOR HISTIDINE KINASE YPDA"/>
    <property type="match status" value="1"/>
</dbReference>
<dbReference type="InterPro" id="IPR010559">
    <property type="entry name" value="Sig_transdc_His_kin_internal"/>
</dbReference>
<dbReference type="InterPro" id="IPR003594">
    <property type="entry name" value="HATPase_dom"/>
</dbReference>
<name>A0ABT1EC04_9FIRM</name>
<dbReference type="Gene3D" id="3.30.565.10">
    <property type="entry name" value="Histidine kinase-like ATPase, C-terminal domain"/>
    <property type="match status" value="1"/>
</dbReference>
<comment type="caution">
    <text evidence="3">The sequence shown here is derived from an EMBL/GenBank/DDBJ whole genome shotgun (WGS) entry which is preliminary data.</text>
</comment>
<keyword evidence="3" id="KW-0808">Transferase</keyword>
<evidence type="ECO:0000313" key="4">
    <source>
        <dbReference type="Proteomes" id="UP001523566"/>
    </source>
</evidence>
<keyword evidence="4" id="KW-1185">Reference proteome</keyword>
<dbReference type="Pfam" id="PF06580">
    <property type="entry name" value="His_kinase"/>
    <property type="match status" value="1"/>
</dbReference>
<dbReference type="GO" id="GO:0016301">
    <property type="term" value="F:kinase activity"/>
    <property type="evidence" value="ECO:0007669"/>
    <property type="project" value="UniProtKB-KW"/>
</dbReference>
<feature type="domain" description="Histidine kinase/HSP90-like ATPase" evidence="2">
    <location>
        <begin position="215"/>
        <end position="331"/>
    </location>
</feature>
<keyword evidence="1" id="KW-0472">Membrane</keyword>
<accession>A0ABT1EC04</accession>
<dbReference type="SUPFAM" id="SSF55874">
    <property type="entry name" value="ATPase domain of HSP90 chaperone/DNA topoisomerase II/histidine kinase"/>
    <property type="match status" value="1"/>
</dbReference>
<evidence type="ECO:0000259" key="2">
    <source>
        <dbReference type="SMART" id="SM00387"/>
    </source>
</evidence>
<keyword evidence="1" id="KW-0812">Transmembrane</keyword>
<dbReference type="PANTHER" id="PTHR34220">
    <property type="entry name" value="SENSOR HISTIDINE KINASE YPDA"/>
    <property type="match status" value="1"/>
</dbReference>
<dbReference type="InterPro" id="IPR050640">
    <property type="entry name" value="Bact_2-comp_sensor_kinase"/>
</dbReference>
<dbReference type="Pfam" id="PF02518">
    <property type="entry name" value="HATPase_c"/>
    <property type="match status" value="1"/>
</dbReference>
<dbReference type="Proteomes" id="UP001523566">
    <property type="component" value="Unassembled WGS sequence"/>
</dbReference>
<organism evidence="3 4">
    <name type="scientific">Aequitasia blattaphilus</name>
    <dbReference type="NCBI Taxonomy" id="2949332"/>
    <lineage>
        <taxon>Bacteria</taxon>
        <taxon>Bacillati</taxon>
        <taxon>Bacillota</taxon>
        <taxon>Clostridia</taxon>
        <taxon>Lachnospirales</taxon>
        <taxon>Lachnospiraceae</taxon>
        <taxon>Aequitasia</taxon>
    </lineage>
</organism>
<sequence>MKKKYLFQYLNIGLIIQTIVTIVLFSILFFVENTVVIKVIAISGILEWIIFLFILMRQVWRPLTSLNKAFQAFAEGYIGYDVFEMKSELSEEHGNMMALMKELLDRKELLQLYKKQSEYLALQNQINPHFLYNTLEGIRSEALIGGLPVVGEMAEVLAKFFRYTISNISSFVSVEDEISNVLHYYQIQKFRFGERINLNISFDENEEKDIKECHMPKLILQPIVENAIKHGIEPMMEDGIIGIRFQHISNRLIIVISDNGVGMEQKELDALNDKLGKIQLNDADALNQLQGVAMFNVSNRIKLLYGEEYGIHFYSEPGVGTDVEVSLPFNKKEDK</sequence>